<proteinExistence type="predicted"/>
<sequence>MTRMTAKFARSFLTALVLGGSIVTTAGVASAAGSNISSGHAPVVQADYRGHHGDRGQGRDQGRDWNRDHDRRDERGAREHRRDDRRHWLMSERDVRRSLRRQGFEDIRIVGQRGPVYIVKADGWRGLRERLVVDGRSGAIIGREPARGQGFHWSYRW</sequence>
<name>A0ABW4K1Z0_9HYPH</name>
<evidence type="ECO:0000313" key="3">
    <source>
        <dbReference type="EMBL" id="MFD1696983.1"/>
    </source>
</evidence>
<feature type="region of interest" description="Disordered" evidence="1">
    <location>
        <begin position="46"/>
        <end position="82"/>
    </location>
</feature>
<evidence type="ECO:0000256" key="2">
    <source>
        <dbReference type="SAM" id="SignalP"/>
    </source>
</evidence>
<reference evidence="4" key="1">
    <citation type="journal article" date="2019" name="Int. J. Syst. Evol. Microbiol.">
        <title>The Global Catalogue of Microorganisms (GCM) 10K type strain sequencing project: providing services to taxonomists for standard genome sequencing and annotation.</title>
        <authorList>
            <consortium name="The Broad Institute Genomics Platform"/>
            <consortium name="The Broad Institute Genome Sequencing Center for Infectious Disease"/>
            <person name="Wu L."/>
            <person name="Ma J."/>
        </authorList>
    </citation>
    <scope>NUCLEOTIDE SEQUENCE [LARGE SCALE GENOMIC DNA]</scope>
    <source>
        <strain evidence="4">JCM 3369</strain>
    </source>
</reference>
<dbReference type="EMBL" id="JBHUFA010000013">
    <property type="protein sequence ID" value="MFD1696983.1"/>
    <property type="molecule type" value="Genomic_DNA"/>
</dbReference>
<comment type="caution">
    <text evidence="3">The sequence shown here is derived from an EMBL/GenBank/DDBJ whole genome shotgun (WGS) entry which is preliminary data.</text>
</comment>
<protein>
    <recommendedName>
        <fullName evidence="5">YpeB-like protein with protease inhibitory function</fullName>
    </recommendedName>
</protein>
<dbReference type="RefSeq" id="WP_149894212.1">
    <property type="nucleotide sequence ID" value="NZ_JBHUFA010000013.1"/>
</dbReference>
<feature type="signal peptide" evidence="2">
    <location>
        <begin position="1"/>
        <end position="31"/>
    </location>
</feature>
<evidence type="ECO:0000313" key="4">
    <source>
        <dbReference type="Proteomes" id="UP001597327"/>
    </source>
</evidence>
<keyword evidence="2" id="KW-0732">Signal</keyword>
<feature type="compositionally biased region" description="Basic and acidic residues" evidence="1">
    <location>
        <begin position="48"/>
        <end position="82"/>
    </location>
</feature>
<feature type="chain" id="PRO_5046440421" description="YpeB-like protein with protease inhibitory function" evidence="2">
    <location>
        <begin position="32"/>
        <end position="157"/>
    </location>
</feature>
<accession>A0ABW4K1Z0</accession>
<gene>
    <name evidence="3" type="ORF">ACFSC7_15805</name>
</gene>
<evidence type="ECO:0008006" key="5">
    <source>
        <dbReference type="Google" id="ProtNLM"/>
    </source>
</evidence>
<dbReference type="Proteomes" id="UP001597327">
    <property type="component" value="Unassembled WGS sequence"/>
</dbReference>
<keyword evidence="4" id="KW-1185">Reference proteome</keyword>
<evidence type="ECO:0000256" key="1">
    <source>
        <dbReference type="SAM" id="MobiDB-lite"/>
    </source>
</evidence>
<organism evidence="3 4">
    <name type="scientific">Roseibium aestuarii</name>
    <dbReference type="NCBI Taxonomy" id="2600299"/>
    <lineage>
        <taxon>Bacteria</taxon>
        <taxon>Pseudomonadati</taxon>
        <taxon>Pseudomonadota</taxon>
        <taxon>Alphaproteobacteria</taxon>
        <taxon>Hyphomicrobiales</taxon>
        <taxon>Stappiaceae</taxon>
        <taxon>Roseibium</taxon>
    </lineage>
</organism>